<evidence type="ECO:0000313" key="14">
    <source>
        <dbReference type="Proteomes" id="UP000070121"/>
    </source>
</evidence>
<dbReference type="InterPro" id="IPR015800">
    <property type="entry name" value="Cu_amine_oxidase_N2"/>
</dbReference>
<evidence type="ECO:0000256" key="6">
    <source>
        <dbReference type="ARBA" id="ARBA00023008"/>
    </source>
</evidence>
<feature type="domain" description="Copper amine oxidase catalytic" evidence="10">
    <location>
        <begin position="231"/>
        <end position="606"/>
    </location>
</feature>
<dbReference type="PANTHER" id="PTHR10638:SF33">
    <property type="entry name" value="AMINE OXIDASE"/>
    <property type="match status" value="1"/>
</dbReference>
<proteinExistence type="inferred from homology"/>
<evidence type="ECO:0000259" key="12">
    <source>
        <dbReference type="Pfam" id="PF02728"/>
    </source>
</evidence>
<dbReference type="GO" id="GO:0048038">
    <property type="term" value="F:quinone binding"/>
    <property type="evidence" value="ECO:0007669"/>
    <property type="project" value="InterPro"/>
</dbReference>
<evidence type="ECO:0000256" key="7">
    <source>
        <dbReference type="PIRSR" id="PIRSR600269-50"/>
    </source>
</evidence>
<dbReference type="STRING" id="1209931.A0A135V333"/>
<dbReference type="InterPro" id="IPR000269">
    <property type="entry name" value="Cu_amine_oxidase"/>
</dbReference>
<dbReference type="EMBL" id="JFFI01000554">
    <property type="protein sequence ID" value="KXH67042.1"/>
    <property type="molecule type" value="Genomic_DNA"/>
</dbReference>
<sequence length="609" mass="68565">MVQHPLDPLSVNEVRHASSALLKGLELQRDQIRFKVIDLAEPSKDEALVHLLESGPVPDRRARIYYQQKQKEVMSRAIINITSGILEKTDDLPDVQGPVDWVEYDLVTTACNAHPDVLAEVAKLKVPKAARVLNDPWAYGTDDAKERRRLFQCYMYLALDDDEEANHYSIPLPLAPIFDAHTLELVDIQKLPLGVDDGIDDETQPWVPVKPVEYSANILGSDAFRKDLKPLQVTQPEGPSFNVNHRTVSWQKWKFQLGWSLREGPVLHDVRYEDRPLFYRVSMSEMTVPYGDPRTPYHRKQAFDLGDSGFGLTSNSLALGCDCLGHIAYFDGVRVSATGDPVVMPNVVCMHEIDDGIGWKHTNFRSMKSSVVRDRKLVIQCTSTVANYEYILAFVLDQAANIHIEVRATGILSTMPIRPDLKTSPWGTVVSPGVLAVNHQHLFCVRIDPILDGERKNTILYEDCIPVRDDPELDPYGCAFRLDTTPITSPGGYDLDLTKARTYKIVNPARKNDVSGKLAGYKLHASPSQMLMMGPETFNHRRGVFASKPIWVTHYRDDELWAAGEFTNQSREDNGLAEYAARAENVEGEDVVLWHSFGLTHVTRPEGTR</sequence>
<dbReference type="OrthoDB" id="5379943at2759"/>
<dbReference type="PROSITE" id="PS01164">
    <property type="entry name" value="COPPER_AMINE_OXID_1"/>
    <property type="match status" value="1"/>
</dbReference>
<dbReference type="GO" id="GO:0005507">
    <property type="term" value="F:copper ion binding"/>
    <property type="evidence" value="ECO:0007669"/>
    <property type="project" value="InterPro"/>
</dbReference>
<comment type="cofactor">
    <cofactor evidence="1">
        <name>Cu cation</name>
        <dbReference type="ChEBI" id="CHEBI:23378"/>
    </cofactor>
</comment>
<feature type="active site" description="Schiff-base intermediate with substrate; via topaquinone" evidence="7">
    <location>
        <position position="388"/>
    </location>
</feature>
<comment type="caution">
    <text evidence="13">The sequence shown here is derived from an EMBL/GenBank/DDBJ whole genome shotgun (WGS) entry which is preliminary data.</text>
</comment>
<dbReference type="InterPro" id="IPR016182">
    <property type="entry name" value="Cu_amine_oxidase_N-reg"/>
</dbReference>
<evidence type="ECO:0000256" key="1">
    <source>
        <dbReference type="ARBA" id="ARBA00001935"/>
    </source>
</evidence>
<evidence type="ECO:0000256" key="3">
    <source>
        <dbReference type="ARBA" id="ARBA00022723"/>
    </source>
</evidence>
<dbReference type="Gene3D" id="3.10.450.40">
    <property type="match status" value="2"/>
</dbReference>
<keyword evidence="3 9" id="KW-0479">Metal-binding</keyword>
<dbReference type="Gene3D" id="2.70.98.20">
    <property type="entry name" value="Copper amine oxidase, catalytic domain"/>
    <property type="match status" value="1"/>
</dbReference>
<gene>
    <name evidence="13" type="ORF">CSAL01_06584</name>
</gene>
<evidence type="ECO:0000256" key="8">
    <source>
        <dbReference type="PIRSR" id="PIRSR600269-51"/>
    </source>
</evidence>
<keyword evidence="4 7" id="KW-0801">TPQ</keyword>
<feature type="active site" description="Proton acceptor" evidence="7">
    <location>
        <position position="304"/>
    </location>
</feature>
<keyword evidence="5 9" id="KW-0560">Oxidoreductase</keyword>
<feature type="domain" description="Copper amine oxidase N2-terminal" evidence="11">
    <location>
        <begin position="4"/>
        <end position="64"/>
    </location>
</feature>
<comment type="similarity">
    <text evidence="2 9">Belongs to the copper/topaquinone oxidase family.</text>
</comment>
<dbReference type="InterPro" id="IPR049948">
    <property type="entry name" value="Cu_Am_ox_TPQ-bd"/>
</dbReference>
<dbReference type="GO" id="GO:0009308">
    <property type="term" value="P:amine metabolic process"/>
    <property type="evidence" value="ECO:0007669"/>
    <property type="project" value="UniProtKB-UniRule"/>
</dbReference>
<dbReference type="InterPro" id="IPR015798">
    <property type="entry name" value="Cu_amine_oxidase_C"/>
</dbReference>
<comment type="cofactor">
    <cofactor evidence="9">
        <name>Cu cation</name>
        <dbReference type="ChEBI" id="CHEBI:23378"/>
    </cofactor>
    <text evidence="9">Contains 1 topaquinone per subunit.</text>
</comment>
<dbReference type="Proteomes" id="UP000070121">
    <property type="component" value="Unassembled WGS sequence"/>
</dbReference>
<evidence type="ECO:0000259" key="10">
    <source>
        <dbReference type="Pfam" id="PF01179"/>
    </source>
</evidence>
<feature type="modified residue" description="2',4',5'-topaquinone" evidence="8">
    <location>
        <position position="388"/>
    </location>
</feature>
<dbReference type="InterPro" id="IPR015802">
    <property type="entry name" value="Cu_amine_oxidase_N3"/>
</dbReference>
<dbReference type="SUPFAM" id="SSF54416">
    <property type="entry name" value="Amine oxidase N-terminal region"/>
    <property type="match status" value="2"/>
</dbReference>
<keyword evidence="14" id="KW-1185">Reference proteome</keyword>
<evidence type="ECO:0000256" key="2">
    <source>
        <dbReference type="ARBA" id="ARBA00007983"/>
    </source>
</evidence>
<accession>A0A135V333</accession>
<evidence type="ECO:0000256" key="5">
    <source>
        <dbReference type="ARBA" id="ARBA00023002"/>
    </source>
</evidence>
<dbReference type="PANTHER" id="PTHR10638">
    <property type="entry name" value="COPPER AMINE OXIDASE"/>
    <property type="match status" value="1"/>
</dbReference>
<protein>
    <recommendedName>
        <fullName evidence="9">Amine oxidase</fullName>
        <ecNumber evidence="9">1.4.3.-</ecNumber>
    </recommendedName>
</protein>
<comment type="PTM">
    <text evidence="8 9">Topaquinone (TPQ) is generated by copper-dependent autoxidation of a specific tyrosyl residue.</text>
</comment>
<dbReference type="SUPFAM" id="SSF49998">
    <property type="entry name" value="Amine oxidase catalytic domain"/>
    <property type="match status" value="1"/>
</dbReference>
<evidence type="ECO:0000259" key="11">
    <source>
        <dbReference type="Pfam" id="PF02727"/>
    </source>
</evidence>
<reference evidence="13 14" key="1">
    <citation type="submission" date="2014-02" db="EMBL/GenBank/DDBJ databases">
        <title>The genome sequence of Colletotrichum salicis CBS 607.94.</title>
        <authorList>
            <person name="Baroncelli R."/>
            <person name="Thon M.R."/>
        </authorList>
    </citation>
    <scope>NUCLEOTIDE SEQUENCE [LARGE SCALE GENOMIC DNA]</scope>
    <source>
        <strain evidence="13 14">CBS 607.94</strain>
    </source>
</reference>
<dbReference type="InterPro" id="IPR036460">
    <property type="entry name" value="Cu_amine_oxidase_C_sf"/>
</dbReference>
<dbReference type="GO" id="GO:0008131">
    <property type="term" value="F:primary methylamine oxidase activity"/>
    <property type="evidence" value="ECO:0007669"/>
    <property type="project" value="InterPro"/>
</dbReference>
<evidence type="ECO:0000256" key="9">
    <source>
        <dbReference type="RuleBase" id="RU000672"/>
    </source>
</evidence>
<keyword evidence="6 9" id="KW-0186">Copper</keyword>
<dbReference type="Pfam" id="PF01179">
    <property type="entry name" value="Cu_amine_oxid"/>
    <property type="match status" value="1"/>
</dbReference>
<evidence type="ECO:0000256" key="4">
    <source>
        <dbReference type="ARBA" id="ARBA00022772"/>
    </source>
</evidence>
<dbReference type="EC" id="1.4.3.-" evidence="9"/>
<evidence type="ECO:0000313" key="13">
    <source>
        <dbReference type="EMBL" id="KXH67042.1"/>
    </source>
</evidence>
<dbReference type="AlphaFoldDB" id="A0A135V333"/>
<dbReference type="Pfam" id="PF02728">
    <property type="entry name" value="Cu_amine_oxidN3"/>
    <property type="match status" value="1"/>
</dbReference>
<dbReference type="Pfam" id="PF02727">
    <property type="entry name" value="Cu_amine_oxidN2"/>
    <property type="match status" value="1"/>
</dbReference>
<name>A0A135V333_9PEZI</name>
<organism evidence="13 14">
    <name type="scientific">Colletotrichum salicis</name>
    <dbReference type="NCBI Taxonomy" id="1209931"/>
    <lineage>
        <taxon>Eukaryota</taxon>
        <taxon>Fungi</taxon>
        <taxon>Dikarya</taxon>
        <taxon>Ascomycota</taxon>
        <taxon>Pezizomycotina</taxon>
        <taxon>Sordariomycetes</taxon>
        <taxon>Hypocreomycetidae</taxon>
        <taxon>Glomerellales</taxon>
        <taxon>Glomerellaceae</taxon>
        <taxon>Colletotrichum</taxon>
        <taxon>Colletotrichum acutatum species complex</taxon>
    </lineage>
</organism>
<feature type="domain" description="Copper amine oxidase N3-terminal" evidence="12">
    <location>
        <begin position="98"/>
        <end position="189"/>
    </location>
</feature>